<reference evidence="1 2" key="1">
    <citation type="submission" date="2016-10" db="EMBL/GenBank/DDBJ databases">
        <authorList>
            <person name="de Groot N.N."/>
        </authorList>
    </citation>
    <scope>NUCLEOTIDE SEQUENCE [LARGE SCALE GENOMIC DNA]</scope>
    <source>
        <strain evidence="1 2">DSM 24956</strain>
    </source>
</reference>
<name>A0A1H3GF00_9FLAO</name>
<dbReference type="PANTHER" id="PTHR31270">
    <property type="entry name" value="GLUTAMINYL-PEPTIDE CYCLOTRANSFERASE"/>
    <property type="match status" value="1"/>
</dbReference>
<dbReference type="STRING" id="762486.SAMN05444411_1147"/>
<proteinExistence type="predicted"/>
<protein>
    <submittedName>
        <fullName evidence="1">Glutamine cyclotransferase</fullName>
    </submittedName>
</protein>
<gene>
    <name evidence="1" type="ORF">SAMN05444411_1147</name>
</gene>
<dbReference type="EMBL" id="FNNJ01000014">
    <property type="protein sequence ID" value="SDY01605.1"/>
    <property type="molecule type" value="Genomic_DNA"/>
</dbReference>
<evidence type="ECO:0000313" key="1">
    <source>
        <dbReference type="EMBL" id="SDY01605.1"/>
    </source>
</evidence>
<keyword evidence="1" id="KW-0808">Transferase</keyword>
<accession>A0A1H3GF00</accession>
<dbReference type="RefSeq" id="WP_090126337.1">
    <property type="nucleotide sequence ID" value="NZ_FNNJ01000014.1"/>
</dbReference>
<dbReference type="PANTHER" id="PTHR31270:SF1">
    <property type="entry name" value="GLUTAMINYL-PEPTIDE CYCLOTRANSFERASE"/>
    <property type="match status" value="1"/>
</dbReference>
<sequence length="345" mass="39472">MLNKTIIKLFAIALVLSSCNSEYKFILNSPKKIQSNKALKISISEKDNKAIDSVVFSIDNKKVVSNGNSVEIDINNYKLGKHTVSALIFYTDKTEKISNPIYFLADAGPDVYTVKIINTYPHDQKAYTQGLEYHNGFLYEGTGRNGTSYIRKVELKTGKVLQQEDLDKAYFGEGITIFNNKIHQLTWQAGKGIVYDLDTFKKEKEFKYAKSIEGWGLTHNGEKLIKTDGTERIWFLNPETHNEETYIEAYTNKRKVEKLNELEFVNGLIYANVWQQNSILMVNSINGKVEGVANLNALKIEIEKTQKLVDQDEVLNGIAYDKENNRLFVTGKHWSKLYEIELIKK</sequence>
<dbReference type="SUPFAM" id="SSF50969">
    <property type="entry name" value="YVTN repeat-like/Quinoprotein amine dehydrogenase"/>
    <property type="match status" value="1"/>
</dbReference>
<dbReference type="Proteomes" id="UP000199595">
    <property type="component" value="Unassembled WGS sequence"/>
</dbReference>
<dbReference type="Pfam" id="PF05096">
    <property type="entry name" value="Glu_cyclase_2"/>
    <property type="match status" value="1"/>
</dbReference>
<evidence type="ECO:0000313" key="2">
    <source>
        <dbReference type="Proteomes" id="UP000199595"/>
    </source>
</evidence>
<organism evidence="1 2">
    <name type="scientific">Lutibacter oricola</name>
    <dbReference type="NCBI Taxonomy" id="762486"/>
    <lineage>
        <taxon>Bacteria</taxon>
        <taxon>Pseudomonadati</taxon>
        <taxon>Bacteroidota</taxon>
        <taxon>Flavobacteriia</taxon>
        <taxon>Flavobacteriales</taxon>
        <taxon>Flavobacteriaceae</taxon>
        <taxon>Lutibacter</taxon>
    </lineage>
</organism>
<dbReference type="PROSITE" id="PS51257">
    <property type="entry name" value="PROKAR_LIPOPROTEIN"/>
    <property type="match status" value="1"/>
</dbReference>
<keyword evidence="2" id="KW-1185">Reference proteome</keyword>
<dbReference type="OrthoDB" id="9783700at2"/>
<dbReference type="InterPro" id="IPR007788">
    <property type="entry name" value="QCT"/>
</dbReference>
<dbReference type="AlphaFoldDB" id="A0A1H3GF00"/>
<dbReference type="InterPro" id="IPR011044">
    <property type="entry name" value="Quino_amine_DH_bsu"/>
</dbReference>
<dbReference type="GO" id="GO:0016603">
    <property type="term" value="F:glutaminyl-peptide cyclotransferase activity"/>
    <property type="evidence" value="ECO:0007669"/>
    <property type="project" value="InterPro"/>
</dbReference>